<dbReference type="Proteomes" id="UP001190700">
    <property type="component" value="Unassembled WGS sequence"/>
</dbReference>
<proteinExistence type="predicted"/>
<evidence type="ECO:0000313" key="3">
    <source>
        <dbReference type="Proteomes" id="UP001190700"/>
    </source>
</evidence>
<protein>
    <submittedName>
        <fullName evidence="2">Uncharacterized protein</fullName>
    </submittedName>
</protein>
<name>A0AAE0H2I1_9CHLO</name>
<comment type="caution">
    <text evidence="2">The sequence shown here is derived from an EMBL/GenBank/DDBJ whole genome shotgun (WGS) entry which is preliminary data.</text>
</comment>
<evidence type="ECO:0000313" key="2">
    <source>
        <dbReference type="EMBL" id="KAK3288804.1"/>
    </source>
</evidence>
<accession>A0AAE0H2I1</accession>
<reference evidence="2 3" key="1">
    <citation type="journal article" date="2015" name="Genome Biol. Evol.">
        <title>Comparative Genomics of a Bacterivorous Green Alga Reveals Evolutionary Causalities and Consequences of Phago-Mixotrophic Mode of Nutrition.</title>
        <authorList>
            <person name="Burns J.A."/>
            <person name="Paasch A."/>
            <person name="Narechania A."/>
            <person name="Kim E."/>
        </authorList>
    </citation>
    <scope>NUCLEOTIDE SEQUENCE [LARGE SCALE GENOMIC DNA]</scope>
    <source>
        <strain evidence="2">PLY_AMNH</strain>
    </source>
</reference>
<dbReference type="EMBL" id="LGRX02022834">
    <property type="protein sequence ID" value="KAK3255237.1"/>
    <property type="molecule type" value="Genomic_DNA"/>
</dbReference>
<sequence>MPRGMETPGDIWCRLYLSSSSQYTSESACIRRSWGRIRSRISFVAHNLHVCISSLKWNSLCLPSRHIFVQGFPVL</sequence>
<gene>
    <name evidence="1" type="ORF">CYMTET_35571</name>
    <name evidence="2" type="ORF">CYMTET_3731</name>
</gene>
<keyword evidence="3" id="KW-1185">Reference proteome</keyword>
<reference evidence="2" key="2">
    <citation type="submission" date="2023-06" db="EMBL/GenBank/DDBJ databases">
        <title>Long-read-based genome assembly of the green algal bacterivore Cymbomonas tetramitiformis.</title>
        <authorList>
            <person name="Gyaltshen Y."/>
            <person name="Rozenberg A."/>
            <person name="Paasch A."/>
            <person name="Burns J.A."/>
            <person name="Warring S."/>
            <person name="Larson R."/>
            <person name="Maurer-Alcala X."/>
            <person name="Dacks J."/>
            <person name="Kim E."/>
        </authorList>
    </citation>
    <scope>NUCLEOTIDE SEQUENCE</scope>
    <source>
        <strain evidence="2">PLY_AMNH</strain>
    </source>
</reference>
<dbReference type="EMBL" id="LGRX02000352">
    <property type="protein sequence ID" value="KAK3288804.1"/>
    <property type="molecule type" value="Genomic_DNA"/>
</dbReference>
<dbReference type="AlphaFoldDB" id="A0AAE0H2I1"/>
<organism evidence="2 3">
    <name type="scientific">Cymbomonas tetramitiformis</name>
    <dbReference type="NCBI Taxonomy" id="36881"/>
    <lineage>
        <taxon>Eukaryota</taxon>
        <taxon>Viridiplantae</taxon>
        <taxon>Chlorophyta</taxon>
        <taxon>Pyramimonadophyceae</taxon>
        <taxon>Pyramimonadales</taxon>
        <taxon>Pyramimonadaceae</taxon>
        <taxon>Cymbomonas</taxon>
    </lineage>
</organism>
<evidence type="ECO:0000313" key="1">
    <source>
        <dbReference type="EMBL" id="KAK3255237.1"/>
    </source>
</evidence>